<dbReference type="Gene3D" id="1.10.645.10">
    <property type="entry name" value="Cytochrome-c3 Hydrogenase, chain B"/>
    <property type="match status" value="1"/>
</dbReference>
<dbReference type="EMBL" id="CP128399">
    <property type="protein sequence ID" value="WJW65746.1"/>
    <property type="molecule type" value="Genomic_DNA"/>
</dbReference>
<organism evidence="8 10">
    <name type="scientific">Candidatus Chlorohelix allophototropha</name>
    <dbReference type="NCBI Taxonomy" id="3003348"/>
    <lineage>
        <taxon>Bacteria</taxon>
        <taxon>Bacillati</taxon>
        <taxon>Chloroflexota</taxon>
        <taxon>Chloroflexia</taxon>
        <taxon>Candidatus Chloroheliales</taxon>
        <taxon>Candidatus Chloroheliaceae</taxon>
        <taxon>Candidatus Chlorohelix</taxon>
    </lineage>
</organism>
<proteinExistence type="predicted"/>
<feature type="binding site" evidence="5">
    <location>
        <position position="228"/>
    </location>
    <ligand>
        <name>Mg(2+)</name>
        <dbReference type="ChEBI" id="CHEBI:18420"/>
    </ligand>
</feature>
<feature type="domain" description="NADH-quinone oxidoreductase subunit D" evidence="7">
    <location>
        <begin position="477"/>
        <end position="546"/>
    </location>
</feature>
<dbReference type="Proteomes" id="UP001431572">
    <property type="component" value="Chromosome 1"/>
</dbReference>
<keyword evidence="5" id="KW-0460">Magnesium</keyword>
<dbReference type="GO" id="GO:0016151">
    <property type="term" value="F:nickel cation binding"/>
    <property type="evidence" value="ECO:0007669"/>
    <property type="project" value="InterPro"/>
</dbReference>
<feature type="binding site" evidence="5">
    <location>
        <position position="250"/>
    </location>
    <ligand>
        <name>Ni(2+)</name>
        <dbReference type="ChEBI" id="CHEBI:49786"/>
    </ligand>
</feature>
<reference evidence="9" key="2">
    <citation type="journal article" date="2024" name="Nature">
        <title>Anoxygenic phototroph of the Chloroflexota uses a type I reaction centre.</title>
        <authorList>
            <person name="Tsuji J.M."/>
            <person name="Shaw N.A."/>
            <person name="Nagashima S."/>
            <person name="Venkiteswaran J.J."/>
            <person name="Schiff S.L."/>
            <person name="Watanabe T."/>
            <person name="Fukui M."/>
            <person name="Hanada S."/>
            <person name="Tank M."/>
            <person name="Neufeld J.D."/>
        </authorList>
    </citation>
    <scope>NUCLEOTIDE SEQUENCE</scope>
    <source>
        <strain evidence="9">L227-S17</strain>
    </source>
</reference>
<evidence type="ECO:0000256" key="2">
    <source>
        <dbReference type="ARBA" id="ARBA00022448"/>
    </source>
</evidence>
<dbReference type="GO" id="GO:0008137">
    <property type="term" value="F:NADH dehydrogenase (ubiquinone) activity"/>
    <property type="evidence" value="ECO:0007669"/>
    <property type="project" value="InterPro"/>
</dbReference>
<keyword evidence="4" id="KW-0520">NAD</keyword>
<dbReference type="GO" id="GO:0051287">
    <property type="term" value="F:NAD binding"/>
    <property type="evidence" value="ECO:0007669"/>
    <property type="project" value="InterPro"/>
</dbReference>
<evidence type="ECO:0000313" key="8">
    <source>
        <dbReference type="EMBL" id="NWJ46375.1"/>
    </source>
</evidence>
<dbReference type="EMBL" id="JACATZ010000001">
    <property type="protein sequence ID" value="NWJ46375.1"/>
    <property type="molecule type" value="Genomic_DNA"/>
</dbReference>
<feature type="binding site" evidence="5">
    <location>
        <position position="540"/>
    </location>
    <ligand>
        <name>Ni(2+)</name>
        <dbReference type="ChEBI" id="CHEBI:49786"/>
    </ligand>
</feature>
<feature type="binding site" evidence="5">
    <location>
        <position position="250"/>
    </location>
    <ligand>
        <name>Fe cation</name>
        <dbReference type="ChEBI" id="CHEBI:24875"/>
    </ligand>
</feature>
<sequence>MTILPADNQTSNWSLPTLLEFVTNLTASSEANVQLLGVIHDREIHLKVNPAELANVCAQLLKTLPLYLVTMVALDDRQRSGFYQIRYIFGLDGCAYFLSVEAQLSNESPMYQSISFLMPAANWYEREARDMFGLIPQGHPDPRRLVLHRHWPDGMRALRKDFDGNYFPPFAPDDEEFRNRTQGEGILEIPVGPIHAGIIEPGHFRFSSVGEQIVNLEARLFYTHRGVEKQLEGLPVGRALYLVERNCAACTVSSTLAYCQALEQLAGIEIPERASILRLIYAELERLYNHIGDIGNLCAGVGFHAGIQGGALLKEKLMRLNEKELGSRYLFGLIKPGGVQRGLSNTSGFFVKEKLWDYQNEAYKLLQLVMNKESVMERFEGAGILKNSSARDLGAVGVAARASGVNRDERRDHPYAAYSLPYFQPDHIPVLESGDVKARFIIRAEEITVSFKLILEALDRLTEGPLSIPLGELPAYESAFSLTESPRGSNCHWVMTGPNNTIYRYRIRTASYSNWAVVPRAVLDNIVPDFPLINKSFELCYSCLDR</sequence>
<dbReference type="InterPro" id="IPR052197">
    <property type="entry name" value="ComplexI_49kDa-like"/>
</dbReference>
<evidence type="ECO:0000313" key="10">
    <source>
        <dbReference type="Proteomes" id="UP000521676"/>
    </source>
</evidence>
<keyword evidence="3 9" id="KW-0560">Oxidoreductase</keyword>
<dbReference type="SUPFAM" id="SSF56762">
    <property type="entry name" value="HydB/Nqo4-like"/>
    <property type="match status" value="1"/>
</dbReference>
<keyword evidence="2" id="KW-0813">Transport</keyword>
<evidence type="ECO:0000256" key="4">
    <source>
        <dbReference type="ARBA" id="ARBA00023027"/>
    </source>
</evidence>
<dbReference type="PANTHER" id="PTHR43485:SF1">
    <property type="entry name" value="FORMATE HYDROGENLYASE SUBUNIT 5-RELATED"/>
    <property type="match status" value="1"/>
</dbReference>
<dbReference type="InterPro" id="IPR020396">
    <property type="entry name" value="NADH_UbQ_OxRdtase_CS"/>
</dbReference>
<feature type="domain" description="NADH:ubiquinone oxidoreductase 30kDa subunit" evidence="6">
    <location>
        <begin position="47"/>
        <end position="165"/>
    </location>
</feature>
<gene>
    <name evidence="8" type="ORF">HXX08_10900</name>
    <name evidence="9" type="ORF">OZ401_001524</name>
</gene>
<dbReference type="AlphaFoldDB" id="A0A8T7M3M4"/>
<keyword evidence="11" id="KW-1185">Reference proteome</keyword>
<comment type="cofactor">
    <cofactor evidence="5">
        <name>Ni(2+)</name>
        <dbReference type="ChEBI" id="CHEBI:49786"/>
    </cofactor>
</comment>
<dbReference type="RefSeq" id="WP_341467631.1">
    <property type="nucleotide sequence ID" value="NZ_CP128399.1"/>
</dbReference>
<keyword evidence="5" id="KW-0479">Metal-binding</keyword>
<dbReference type="InterPro" id="IPR001268">
    <property type="entry name" value="NADH_UbQ_OxRdtase_30kDa_su"/>
</dbReference>
<comment type="cofactor">
    <cofactor evidence="5">
        <name>Fe cation</name>
        <dbReference type="ChEBI" id="CHEBI:24875"/>
    </cofactor>
</comment>
<evidence type="ECO:0000259" key="6">
    <source>
        <dbReference type="Pfam" id="PF00329"/>
    </source>
</evidence>
<keyword evidence="5" id="KW-0533">Nickel</keyword>
<protein>
    <submittedName>
        <fullName evidence="8">NADH-quinone oxidoreductase subunit C</fullName>
        <ecNumber evidence="9">1.6.5.9</ecNumber>
    </submittedName>
</protein>
<dbReference type="Proteomes" id="UP000521676">
    <property type="component" value="Unassembled WGS sequence"/>
</dbReference>
<evidence type="ECO:0000256" key="5">
    <source>
        <dbReference type="PIRSR" id="PIRSR601501-1"/>
    </source>
</evidence>
<evidence type="ECO:0000313" key="11">
    <source>
        <dbReference type="Proteomes" id="UP001431572"/>
    </source>
</evidence>
<keyword evidence="5" id="KW-0408">Iron</keyword>
<dbReference type="InterPro" id="IPR001135">
    <property type="entry name" value="NADH_Q_OxRdtase_suD"/>
</dbReference>
<dbReference type="GO" id="GO:0050136">
    <property type="term" value="F:NADH dehydrogenase (quinone) (non-electrogenic) activity"/>
    <property type="evidence" value="ECO:0007669"/>
    <property type="project" value="UniProtKB-EC"/>
</dbReference>
<dbReference type="Gene3D" id="3.30.460.80">
    <property type="entry name" value="NADH:ubiquinone oxidoreductase, 30kDa subunit"/>
    <property type="match status" value="1"/>
</dbReference>
<dbReference type="Pfam" id="PF00329">
    <property type="entry name" value="Complex1_30kDa"/>
    <property type="match status" value="1"/>
</dbReference>
<dbReference type="InterPro" id="IPR037232">
    <property type="entry name" value="NADH_quin_OxRdtase_su_C/D-like"/>
</dbReference>
<evidence type="ECO:0000313" key="9">
    <source>
        <dbReference type="EMBL" id="WJW65746.1"/>
    </source>
</evidence>
<dbReference type="InterPro" id="IPR001501">
    <property type="entry name" value="Ni-dep_hyd_lsu"/>
</dbReference>
<evidence type="ECO:0000259" key="7">
    <source>
        <dbReference type="Pfam" id="PF00346"/>
    </source>
</evidence>
<feature type="binding site" evidence="5">
    <location>
        <position position="247"/>
    </location>
    <ligand>
        <name>Ni(2+)</name>
        <dbReference type="ChEBI" id="CHEBI:49786"/>
    </ligand>
</feature>
<dbReference type="EC" id="1.6.5.9" evidence="9"/>
<dbReference type="SUPFAM" id="SSF143243">
    <property type="entry name" value="Nqo5-like"/>
    <property type="match status" value="1"/>
</dbReference>
<dbReference type="Pfam" id="PF00374">
    <property type="entry name" value="NiFeSe_Hases"/>
    <property type="match status" value="1"/>
</dbReference>
<name>A0A8T7M3M4_9CHLR</name>
<dbReference type="GO" id="GO:0005886">
    <property type="term" value="C:plasma membrane"/>
    <property type="evidence" value="ECO:0007669"/>
    <property type="project" value="UniProtKB-SubCell"/>
</dbReference>
<accession>A0A8T7M3M4</accession>
<dbReference type="Pfam" id="PF00346">
    <property type="entry name" value="Complex1_49kDa"/>
    <property type="match status" value="2"/>
</dbReference>
<dbReference type="GO" id="GO:0048038">
    <property type="term" value="F:quinone binding"/>
    <property type="evidence" value="ECO:0007669"/>
    <property type="project" value="InterPro"/>
</dbReference>
<comment type="subcellular location">
    <subcellularLocation>
        <location evidence="1">Cell membrane</location>
        <topology evidence="1">Peripheral membrane protein</topology>
    </subcellularLocation>
</comment>
<feature type="domain" description="NADH-quinone oxidoreductase subunit D" evidence="7">
    <location>
        <begin position="314"/>
        <end position="467"/>
    </location>
</feature>
<reference evidence="8 10" key="1">
    <citation type="submission" date="2020-06" db="EMBL/GenBank/DDBJ databases">
        <title>Anoxygenic phototrophic Chloroflexota member uses a Type I reaction center.</title>
        <authorList>
            <person name="Tsuji J.M."/>
            <person name="Shaw N.A."/>
            <person name="Nagashima S."/>
            <person name="Venkiteswaran J."/>
            <person name="Schiff S.L."/>
            <person name="Hanada S."/>
            <person name="Tank M."/>
            <person name="Neufeld J.D."/>
        </authorList>
    </citation>
    <scope>NUCLEOTIDE SEQUENCE [LARGE SCALE GENOMIC DNA]</scope>
    <source>
        <strain evidence="8">L227-S17</strain>
    </source>
</reference>
<evidence type="ECO:0000256" key="1">
    <source>
        <dbReference type="ARBA" id="ARBA00004202"/>
    </source>
</evidence>
<dbReference type="PROSITE" id="PS00542">
    <property type="entry name" value="COMPLEX1_30K"/>
    <property type="match status" value="1"/>
</dbReference>
<dbReference type="InterPro" id="IPR029014">
    <property type="entry name" value="NiFe-Hase_large"/>
</dbReference>
<feature type="binding site" evidence="5">
    <location>
        <position position="543"/>
    </location>
    <ligand>
        <name>Fe cation</name>
        <dbReference type="ChEBI" id="CHEBI:24875"/>
    </ligand>
</feature>
<feature type="binding site" evidence="5">
    <location>
        <position position="507"/>
    </location>
    <ligand>
        <name>Mg(2+)</name>
        <dbReference type="ChEBI" id="CHEBI:18420"/>
    </ligand>
</feature>
<evidence type="ECO:0000256" key="3">
    <source>
        <dbReference type="ARBA" id="ARBA00023002"/>
    </source>
</evidence>
<dbReference type="PANTHER" id="PTHR43485">
    <property type="entry name" value="HYDROGENASE-4 COMPONENT G"/>
    <property type="match status" value="1"/>
</dbReference>